<feature type="domain" description="Crinkler effector protein N-terminal" evidence="4">
    <location>
        <begin position="5"/>
        <end position="98"/>
    </location>
</feature>
<keyword evidence="6" id="KW-1185">Reference proteome</keyword>
<dbReference type="GO" id="GO:0005576">
    <property type="term" value="C:extracellular region"/>
    <property type="evidence" value="ECO:0007669"/>
    <property type="project" value="UniProtKB-SubCell"/>
</dbReference>
<evidence type="ECO:0000313" key="5">
    <source>
        <dbReference type="EMBL" id="OCB89386.1"/>
    </source>
</evidence>
<keyword evidence="3" id="KW-0964">Secreted</keyword>
<protein>
    <recommendedName>
        <fullName evidence="4">Crinkler effector protein N-terminal domain-containing protein</fullName>
    </recommendedName>
</protein>
<dbReference type="GO" id="GO:0043657">
    <property type="term" value="C:host cell"/>
    <property type="evidence" value="ECO:0007669"/>
    <property type="project" value="UniProtKB-SubCell"/>
</dbReference>
<comment type="subcellular location">
    <subcellularLocation>
        <location evidence="1">Host cell</location>
    </subcellularLocation>
    <subcellularLocation>
        <location evidence="2">Secreted</location>
    </subcellularLocation>
</comment>
<dbReference type="EMBL" id="LNZH02000157">
    <property type="protein sequence ID" value="OCB89386.1"/>
    <property type="molecule type" value="Genomic_DNA"/>
</dbReference>
<dbReference type="Proteomes" id="UP000757232">
    <property type="component" value="Unassembled WGS sequence"/>
</dbReference>
<proteinExistence type="predicted"/>
<accession>A0A9Q5NA61</accession>
<gene>
    <name evidence="5" type="ORF">A7U60_g3477</name>
</gene>
<name>A0A9Q5NA61_SANBA</name>
<sequence length="195" mass="22101">MTDLRVWCLLINHEKKAAVENAFSVILHPDACVVDLKKKVKEKLNLEHVDAAMLTVWRCTDSEIDFGDMDSDNINDRLNEVFSPNEEKVKKLKPKQELRQLTEKTLLIEVPDSLSCPSDLNELRHPVSAKKRKRDGDTVFAPSESQIDCGISNQWTIGEGLIFLLGDVKELIIGIKVCSWIVLLIDLLELSLHLD</sequence>
<reference evidence="5" key="1">
    <citation type="submission" date="2016-06" db="EMBL/GenBank/DDBJ databases">
        <title>Draft Genome sequence of the fungus Inonotus baumii.</title>
        <authorList>
            <person name="Zhu H."/>
            <person name="Lin W."/>
        </authorList>
    </citation>
    <scope>NUCLEOTIDE SEQUENCE</scope>
    <source>
        <strain evidence="5">821</strain>
    </source>
</reference>
<organism evidence="5 6">
    <name type="scientific">Sanghuangporus baumii</name>
    <name type="common">Phellinus baumii</name>
    <dbReference type="NCBI Taxonomy" id="108892"/>
    <lineage>
        <taxon>Eukaryota</taxon>
        <taxon>Fungi</taxon>
        <taxon>Dikarya</taxon>
        <taxon>Basidiomycota</taxon>
        <taxon>Agaricomycotina</taxon>
        <taxon>Agaricomycetes</taxon>
        <taxon>Hymenochaetales</taxon>
        <taxon>Hymenochaetaceae</taxon>
        <taxon>Sanghuangporus</taxon>
    </lineage>
</organism>
<dbReference type="AlphaFoldDB" id="A0A9Q5NA61"/>
<evidence type="ECO:0000256" key="1">
    <source>
        <dbReference type="ARBA" id="ARBA00004340"/>
    </source>
</evidence>
<evidence type="ECO:0000256" key="3">
    <source>
        <dbReference type="ARBA" id="ARBA00022525"/>
    </source>
</evidence>
<comment type="caution">
    <text evidence="5">The sequence shown here is derived from an EMBL/GenBank/DDBJ whole genome shotgun (WGS) entry which is preliminary data.</text>
</comment>
<evidence type="ECO:0000313" key="6">
    <source>
        <dbReference type="Proteomes" id="UP000757232"/>
    </source>
</evidence>
<evidence type="ECO:0000259" key="4">
    <source>
        <dbReference type="Pfam" id="PF20147"/>
    </source>
</evidence>
<dbReference type="Pfam" id="PF20147">
    <property type="entry name" value="Crinkler"/>
    <property type="match status" value="1"/>
</dbReference>
<dbReference type="InterPro" id="IPR045379">
    <property type="entry name" value="Crinkler_N"/>
</dbReference>
<evidence type="ECO:0000256" key="2">
    <source>
        <dbReference type="ARBA" id="ARBA00004613"/>
    </source>
</evidence>